<evidence type="ECO:0000313" key="3">
    <source>
        <dbReference type="Proteomes" id="UP000077381"/>
    </source>
</evidence>
<protein>
    <submittedName>
        <fullName evidence="2">Uncharacterized protein</fullName>
    </submittedName>
</protein>
<name>A0A177HKA5_9ACTN</name>
<dbReference type="Proteomes" id="UP000077381">
    <property type="component" value="Unassembled WGS sequence"/>
</dbReference>
<dbReference type="AlphaFoldDB" id="A0A177HKA5"/>
<reference evidence="2 3" key="1">
    <citation type="submission" date="2015-12" db="EMBL/GenBank/DDBJ databases">
        <title>Genome sequence of Streptomyces sp. G25.</title>
        <authorList>
            <person name="Poehlein A."/>
            <person name="Roettig A."/>
            <person name="Hiessl S."/>
            <person name="Hauschild P."/>
            <person name="Schauer J."/>
            <person name="Madkour M.H."/>
            <person name="Al-Ansari A.M."/>
            <person name="Almakishah N.H."/>
            <person name="Steinbuechel A."/>
            <person name="Daniel R."/>
        </authorList>
    </citation>
    <scope>NUCLEOTIDE SEQUENCE [LARGE SCALE GENOMIC DNA]</scope>
    <source>
        <strain evidence="3">G25(2015)</strain>
    </source>
</reference>
<evidence type="ECO:0000313" key="2">
    <source>
        <dbReference type="EMBL" id="OAH10628.1"/>
    </source>
</evidence>
<organism evidence="2 3">
    <name type="scientific">Streptomyces jeddahensis</name>
    <dbReference type="NCBI Taxonomy" id="1716141"/>
    <lineage>
        <taxon>Bacteria</taxon>
        <taxon>Bacillati</taxon>
        <taxon>Actinomycetota</taxon>
        <taxon>Actinomycetes</taxon>
        <taxon>Kitasatosporales</taxon>
        <taxon>Streptomycetaceae</taxon>
        <taxon>Streptomyces</taxon>
    </lineage>
</organism>
<sequence>MCGSAAGPRCAVGSLRRRRGWSRSSPRPFGALPNRRRLAAPTRGASLTRRPSSVEHRPGRPGLLADTVGRRLVDRGHHVRVRVEFRGTGEEVAPQNEELSVLVA</sequence>
<evidence type="ECO:0000256" key="1">
    <source>
        <dbReference type="SAM" id="MobiDB-lite"/>
    </source>
</evidence>
<comment type="caution">
    <text evidence="2">The sequence shown here is derived from an EMBL/GenBank/DDBJ whole genome shotgun (WGS) entry which is preliminary data.</text>
</comment>
<proteinExistence type="predicted"/>
<gene>
    <name evidence="2" type="ORF">STSP_60450</name>
</gene>
<keyword evidence="3" id="KW-1185">Reference proteome</keyword>
<accession>A0A177HKA5</accession>
<dbReference type="STRING" id="1716141.STSP_60450"/>
<feature type="region of interest" description="Disordered" evidence="1">
    <location>
        <begin position="14"/>
        <end position="64"/>
    </location>
</feature>
<dbReference type="EMBL" id="LOHS01000129">
    <property type="protein sequence ID" value="OAH10628.1"/>
    <property type="molecule type" value="Genomic_DNA"/>
</dbReference>